<dbReference type="RefSeq" id="XP_009062071.1">
    <property type="nucleotide sequence ID" value="XM_009063823.1"/>
</dbReference>
<proteinExistence type="predicted"/>
<dbReference type="AlphaFoldDB" id="V4BE68"/>
<dbReference type="PANTHER" id="PTHR12243">
    <property type="entry name" value="MADF DOMAIN TRANSCRIPTION FACTOR"/>
    <property type="match status" value="1"/>
</dbReference>
<dbReference type="Proteomes" id="UP000030746">
    <property type="component" value="Unassembled WGS sequence"/>
</dbReference>
<protein>
    <recommendedName>
        <fullName evidence="2">MADF domain-containing protein</fullName>
    </recommendedName>
</protein>
<dbReference type="HOGENOM" id="CLU_977574_0_0_1"/>
<dbReference type="KEGG" id="lgi:LOTGIDRAFT_154610"/>
<feature type="region of interest" description="Disordered" evidence="1">
    <location>
        <begin position="175"/>
        <end position="198"/>
    </location>
</feature>
<dbReference type="GO" id="GO:0005667">
    <property type="term" value="C:transcription regulator complex"/>
    <property type="evidence" value="ECO:0007669"/>
    <property type="project" value="TreeGrafter"/>
</dbReference>
<name>V4BE68_LOTGI</name>
<dbReference type="InterPro" id="IPR039353">
    <property type="entry name" value="TF_Adf1"/>
</dbReference>
<organism evidence="3 4">
    <name type="scientific">Lottia gigantea</name>
    <name type="common">Giant owl limpet</name>
    <dbReference type="NCBI Taxonomy" id="225164"/>
    <lineage>
        <taxon>Eukaryota</taxon>
        <taxon>Metazoa</taxon>
        <taxon>Spiralia</taxon>
        <taxon>Lophotrochozoa</taxon>
        <taxon>Mollusca</taxon>
        <taxon>Gastropoda</taxon>
        <taxon>Patellogastropoda</taxon>
        <taxon>Lottioidea</taxon>
        <taxon>Lottiidae</taxon>
        <taxon>Lottia</taxon>
    </lineage>
</organism>
<feature type="domain" description="MADF" evidence="2">
    <location>
        <begin position="46"/>
        <end position="139"/>
    </location>
</feature>
<reference evidence="3 4" key="1">
    <citation type="journal article" date="2013" name="Nature">
        <title>Insights into bilaterian evolution from three spiralian genomes.</title>
        <authorList>
            <person name="Simakov O."/>
            <person name="Marletaz F."/>
            <person name="Cho S.J."/>
            <person name="Edsinger-Gonzales E."/>
            <person name="Havlak P."/>
            <person name="Hellsten U."/>
            <person name="Kuo D.H."/>
            <person name="Larsson T."/>
            <person name="Lv J."/>
            <person name="Arendt D."/>
            <person name="Savage R."/>
            <person name="Osoegawa K."/>
            <person name="de Jong P."/>
            <person name="Grimwood J."/>
            <person name="Chapman J.A."/>
            <person name="Shapiro H."/>
            <person name="Aerts A."/>
            <person name="Otillar R.P."/>
            <person name="Terry A.Y."/>
            <person name="Boore J.L."/>
            <person name="Grigoriev I.V."/>
            <person name="Lindberg D.R."/>
            <person name="Seaver E.C."/>
            <person name="Weisblat D.A."/>
            <person name="Putnam N.H."/>
            <person name="Rokhsar D.S."/>
        </authorList>
    </citation>
    <scope>NUCLEOTIDE SEQUENCE [LARGE SCALE GENOMIC DNA]</scope>
</reference>
<dbReference type="OMA" id="PRTAWAN"/>
<dbReference type="OrthoDB" id="6146842at2759"/>
<dbReference type="InterPro" id="IPR006578">
    <property type="entry name" value="MADF-dom"/>
</dbReference>
<sequence length="285" mass="32087">MLVSEPEQPQSHPAGGDHPDTTAAARKKRKNKPYYYTTLTNAQKEEVIDWLKDNPFIYAKRLTDYKDSQKKEKQWEDKAADMRVEVADLKTFYKSNRTKMTRIKRTVGKSGDSAETVEDLSATDNWVWEKFSFIKDHIETVERRNVVSIRGRGRGTPAAATAPGPAVPPPTVDIIQSDSGAESQSTEPSSRRLSTESGDLRQCLMEFMSGKKGGPSTFARHIGDGLAQLPGDIKRATEIKLMEVLHEGQRQAEGRQEMLQQMPILPQQQQQFASMQPIQPQEKTK</sequence>
<accession>V4BE68</accession>
<dbReference type="GO" id="GO:0005634">
    <property type="term" value="C:nucleus"/>
    <property type="evidence" value="ECO:0007669"/>
    <property type="project" value="TreeGrafter"/>
</dbReference>
<evidence type="ECO:0000313" key="4">
    <source>
        <dbReference type="Proteomes" id="UP000030746"/>
    </source>
</evidence>
<feature type="region of interest" description="Disordered" evidence="1">
    <location>
        <begin position="1"/>
        <end position="29"/>
    </location>
</feature>
<keyword evidence="4" id="KW-1185">Reference proteome</keyword>
<evidence type="ECO:0000259" key="2">
    <source>
        <dbReference type="PROSITE" id="PS51029"/>
    </source>
</evidence>
<gene>
    <name evidence="3" type="ORF">LOTGIDRAFT_154610</name>
</gene>
<dbReference type="PROSITE" id="PS51029">
    <property type="entry name" value="MADF"/>
    <property type="match status" value="1"/>
</dbReference>
<evidence type="ECO:0000313" key="3">
    <source>
        <dbReference type="EMBL" id="ESO87119.1"/>
    </source>
</evidence>
<feature type="compositionally biased region" description="Polar residues" evidence="1">
    <location>
        <begin position="175"/>
        <end position="188"/>
    </location>
</feature>
<dbReference type="GO" id="GO:0006357">
    <property type="term" value="P:regulation of transcription by RNA polymerase II"/>
    <property type="evidence" value="ECO:0007669"/>
    <property type="project" value="TreeGrafter"/>
</dbReference>
<evidence type="ECO:0000256" key="1">
    <source>
        <dbReference type="SAM" id="MobiDB-lite"/>
    </source>
</evidence>
<dbReference type="CTD" id="20236345"/>
<dbReference type="GeneID" id="20236345"/>
<dbReference type="PANTHER" id="PTHR12243:SF60">
    <property type="entry name" value="SI:CH211-15D5.12-RELATED"/>
    <property type="match status" value="1"/>
</dbReference>
<dbReference type="EMBL" id="KB202953">
    <property type="protein sequence ID" value="ESO87119.1"/>
    <property type="molecule type" value="Genomic_DNA"/>
</dbReference>
<dbReference type="Pfam" id="PF10545">
    <property type="entry name" value="MADF_DNA_bdg"/>
    <property type="match status" value="1"/>
</dbReference>